<gene>
    <name evidence="1" type="ORF">EZS28_036705</name>
</gene>
<evidence type="ECO:0000313" key="1">
    <source>
        <dbReference type="EMBL" id="KAA6367768.1"/>
    </source>
</evidence>
<dbReference type="Gene3D" id="2.160.20.110">
    <property type="match status" value="1"/>
</dbReference>
<evidence type="ECO:0000313" key="2">
    <source>
        <dbReference type="Proteomes" id="UP000324800"/>
    </source>
</evidence>
<organism evidence="1 2">
    <name type="scientific">Streblomastix strix</name>
    <dbReference type="NCBI Taxonomy" id="222440"/>
    <lineage>
        <taxon>Eukaryota</taxon>
        <taxon>Metamonada</taxon>
        <taxon>Preaxostyla</taxon>
        <taxon>Oxymonadida</taxon>
        <taxon>Streblomastigidae</taxon>
        <taxon>Streblomastix</taxon>
    </lineage>
</organism>
<comment type="caution">
    <text evidence="1">The sequence shown here is derived from an EMBL/GenBank/DDBJ whole genome shotgun (WGS) entry which is preliminary data.</text>
</comment>
<dbReference type="AlphaFoldDB" id="A0A5J4UBE1"/>
<proteinExistence type="predicted"/>
<accession>A0A5J4UBE1</accession>
<dbReference type="Proteomes" id="UP000324800">
    <property type="component" value="Unassembled WGS sequence"/>
</dbReference>
<protein>
    <submittedName>
        <fullName evidence="1">Uncharacterized protein</fullName>
    </submittedName>
</protein>
<sequence length="740" mass="82073">MATIKNLTVQGEMPGRGDGASGLFGLAKSSYITNVYMKVNVEGITDISGFGQTTGNSEFQTIFVNCSNEGNIVAQNSFAGGFASHAVYTQILNSYNKGSISVAKNHAGGFIGFGDYVRFDSVIGYGTITPFSTALADSSAHVIGEIVYRSLLPSNRVIAALPGGSSSPIVASVIKVGNTRIEFKTGDFMTYRGLIFDGNGLQTYPLSTTLTSNLNTYTSKLKENPLLTTRIDYLTKVDIQWFKYFSSTDIHFQDERYPTDFPTVDIFEPDFISTEVNGHLNQDSKYDIFYKDTLSLTLYPENSISFDHYEYKTSPDNLDWSDYIELDLGVNKVVFEDSYYLHVYCRNIYGAYSAYTSIKITKTGDAPTDPEVKSAIYKYYDNSGEVAETEYTNKASIPGPNINKPYYALETMIYIDAVSTASKTDVVKYEYATNLISPNWTEITNTLTDGVLYFTLSQDKEHIIYVHAVNSWGVPSEPVRIDVIIDGAIPKSPVISKSYQTEWVIEEATLYFSAESSNISPDGFHFEYRTIRYAGDDPVWTPLGEPVDYLSQLTIKAHTEQQPNVNAEGTYNVQVRTVSRSGVPSEKTSELIKIDGAAPIISILSSNTTNPATSINLSISASDEFGIGKMNYGWGKVLSFEDIDSAVINWNDELTYQVDENNAYYIAWVKDGLGQENHTYYHVENFQAVRPSSPIMRSQVLLVTKTPGNDLSWTPYNISSQNFIDRSGYGTANVNALVDL</sequence>
<name>A0A5J4UBE1_9EUKA</name>
<feature type="non-terminal residue" evidence="1">
    <location>
        <position position="740"/>
    </location>
</feature>
<reference evidence="1 2" key="1">
    <citation type="submission" date="2019-03" db="EMBL/GenBank/DDBJ databases">
        <title>Single cell metagenomics reveals metabolic interactions within the superorganism composed of flagellate Streblomastix strix and complex community of Bacteroidetes bacteria on its surface.</title>
        <authorList>
            <person name="Treitli S.C."/>
            <person name="Kolisko M."/>
            <person name="Husnik F."/>
            <person name="Keeling P."/>
            <person name="Hampl V."/>
        </authorList>
    </citation>
    <scope>NUCLEOTIDE SEQUENCE [LARGE SCALE GENOMIC DNA]</scope>
    <source>
        <strain evidence="1">ST1C</strain>
    </source>
</reference>
<dbReference type="EMBL" id="SNRW01018000">
    <property type="protein sequence ID" value="KAA6367768.1"/>
    <property type="molecule type" value="Genomic_DNA"/>
</dbReference>